<evidence type="ECO:0008006" key="3">
    <source>
        <dbReference type="Google" id="ProtNLM"/>
    </source>
</evidence>
<dbReference type="AlphaFoldDB" id="A0A1Y1Q9H2"/>
<proteinExistence type="predicted"/>
<accession>A0A1Y1Q9H2</accession>
<name>A0A1Y1Q9H2_9GAMM</name>
<dbReference type="STRING" id="1123401.GCA_000621325_00044"/>
<gene>
    <name evidence="1" type="ORF">BWK73_48395</name>
</gene>
<reference evidence="1 2" key="1">
    <citation type="submission" date="2017-01" db="EMBL/GenBank/DDBJ databases">
        <title>Novel large sulfur bacteria in the metagenomes of groundwater-fed chemosynthetic microbial mats in the Lake Huron basin.</title>
        <authorList>
            <person name="Sharrar A.M."/>
            <person name="Flood B.E."/>
            <person name="Bailey J.V."/>
            <person name="Jones D.S."/>
            <person name="Biddanda B."/>
            <person name="Ruberg S.A."/>
            <person name="Marcus D.N."/>
            <person name="Dick G.J."/>
        </authorList>
    </citation>
    <scope>NUCLEOTIDE SEQUENCE [LARGE SCALE GENOMIC DNA]</scope>
    <source>
        <strain evidence="1">A8</strain>
    </source>
</reference>
<dbReference type="EMBL" id="MTEJ01000643">
    <property type="protein sequence ID" value="OQX00438.1"/>
    <property type="molecule type" value="Genomic_DNA"/>
</dbReference>
<evidence type="ECO:0000313" key="1">
    <source>
        <dbReference type="EMBL" id="OQX00438.1"/>
    </source>
</evidence>
<dbReference type="Proteomes" id="UP000192491">
    <property type="component" value="Unassembled WGS sequence"/>
</dbReference>
<organism evidence="1 2">
    <name type="scientific">Thiothrix lacustris</name>
    <dbReference type="NCBI Taxonomy" id="525917"/>
    <lineage>
        <taxon>Bacteria</taxon>
        <taxon>Pseudomonadati</taxon>
        <taxon>Pseudomonadota</taxon>
        <taxon>Gammaproteobacteria</taxon>
        <taxon>Thiotrichales</taxon>
        <taxon>Thiotrichaceae</taxon>
        <taxon>Thiothrix</taxon>
    </lineage>
</organism>
<evidence type="ECO:0000313" key="2">
    <source>
        <dbReference type="Proteomes" id="UP000192491"/>
    </source>
</evidence>
<protein>
    <recommendedName>
        <fullName evidence="3">Transcriptional regulator</fullName>
    </recommendedName>
</protein>
<sequence length="214" mass="24116">MRNAELQLKAFGNIPIMHQTLLSVLKDYKTPNNKISRWLDAGVLLPVKRGMYVVSPEVSDKPVERLLVANLLYGPSCVSLDYALWHYGLIPEKVLEVTSVTTRRSQRLETGVGRFFYQHLPDAVYPIGMESVAVEGGGYCLLAAPAKALCDRLVLSRNLRVHSVKSMQQFLLDDLRFDADESGMIDVEIIAAYRQSGHKTELLGYLHEAIKQWQ</sequence>
<comment type="caution">
    <text evidence="1">The sequence shown here is derived from an EMBL/GenBank/DDBJ whole genome shotgun (WGS) entry which is preliminary data.</text>
</comment>